<dbReference type="InterPro" id="IPR055141">
    <property type="entry name" value="TADA2A_B-like_dom"/>
</dbReference>
<dbReference type="InterPro" id="IPR017884">
    <property type="entry name" value="SANT_dom"/>
</dbReference>
<evidence type="ECO:0000256" key="4">
    <source>
        <dbReference type="ARBA" id="ARBA00022833"/>
    </source>
</evidence>
<dbReference type="InterPro" id="IPR036388">
    <property type="entry name" value="WH-like_DNA-bd_sf"/>
</dbReference>
<feature type="region of interest" description="Disordered" evidence="10">
    <location>
        <begin position="1"/>
        <end position="29"/>
    </location>
</feature>
<dbReference type="SMART" id="SM00291">
    <property type="entry name" value="ZnF_ZZ"/>
    <property type="match status" value="1"/>
</dbReference>
<dbReference type="InterPro" id="IPR041983">
    <property type="entry name" value="ADA2-like_ZZ"/>
</dbReference>
<dbReference type="CDD" id="cd00167">
    <property type="entry name" value="SANT"/>
    <property type="match status" value="1"/>
</dbReference>
<keyword evidence="4" id="KW-0862">Zinc</keyword>
<dbReference type="EMBL" id="OZ034822">
    <property type="protein sequence ID" value="CAL1411151.1"/>
    <property type="molecule type" value="Genomic_DNA"/>
</dbReference>
<dbReference type="GO" id="GO:0003682">
    <property type="term" value="F:chromatin binding"/>
    <property type="evidence" value="ECO:0007669"/>
    <property type="project" value="TreeGrafter"/>
</dbReference>
<feature type="region of interest" description="Disordered" evidence="10">
    <location>
        <begin position="262"/>
        <end position="283"/>
    </location>
</feature>
<dbReference type="PANTHER" id="PTHR12374">
    <property type="entry name" value="TRANSCRIPTIONAL ADAPTOR 2 ADA2 -RELATED"/>
    <property type="match status" value="1"/>
</dbReference>
<dbReference type="Proteomes" id="UP001497516">
    <property type="component" value="Chromosome 9"/>
</dbReference>
<evidence type="ECO:0000259" key="12">
    <source>
        <dbReference type="PROSITE" id="PS50135"/>
    </source>
</evidence>
<dbReference type="PROSITE" id="PS50135">
    <property type="entry name" value="ZF_ZZ_2"/>
    <property type="match status" value="1"/>
</dbReference>
<evidence type="ECO:0000259" key="11">
    <source>
        <dbReference type="PROSITE" id="PS50090"/>
    </source>
</evidence>
<feature type="domain" description="Myb-like" evidence="11">
    <location>
        <begin position="111"/>
        <end position="154"/>
    </location>
</feature>
<evidence type="ECO:0000256" key="3">
    <source>
        <dbReference type="ARBA" id="ARBA00022771"/>
    </source>
</evidence>
<evidence type="ECO:0000256" key="6">
    <source>
        <dbReference type="ARBA" id="ARBA00023163"/>
    </source>
</evidence>
<dbReference type="SMART" id="SM00717">
    <property type="entry name" value="SANT"/>
    <property type="match status" value="1"/>
</dbReference>
<feature type="region of interest" description="Disordered" evidence="10">
    <location>
        <begin position="204"/>
        <end position="245"/>
    </location>
</feature>
<evidence type="ECO:0000256" key="8">
    <source>
        <dbReference type="PIRNR" id="PIRNR025024"/>
    </source>
</evidence>
<keyword evidence="7 8" id="KW-0539">Nucleus</keyword>
<dbReference type="PROSITE" id="PS01357">
    <property type="entry name" value="ZF_ZZ_1"/>
    <property type="match status" value="1"/>
</dbReference>
<dbReference type="AlphaFoldDB" id="A0AAV2GKZ7"/>
<dbReference type="SUPFAM" id="SSF57850">
    <property type="entry name" value="RING/U-box"/>
    <property type="match status" value="1"/>
</dbReference>
<dbReference type="Gene3D" id="1.10.10.10">
    <property type="entry name" value="Winged helix-like DNA-binding domain superfamily/Winged helix DNA-binding domain"/>
    <property type="match status" value="1"/>
</dbReference>
<keyword evidence="2" id="KW-0479">Metal-binding</keyword>
<dbReference type="InterPro" id="IPR001005">
    <property type="entry name" value="SANT/Myb"/>
</dbReference>
<dbReference type="PROSITE" id="PS50090">
    <property type="entry name" value="MYB_LIKE"/>
    <property type="match status" value="1"/>
</dbReference>
<dbReference type="Pfam" id="PF25299">
    <property type="entry name" value="ZZ_ADA2"/>
    <property type="match status" value="1"/>
</dbReference>
<feature type="region of interest" description="Disordered" evidence="10">
    <location>
        <begin position="439"/>
        <end position="477"/>
    </location>
</feature>
<sequence>MGRYRGVSRAAGNDDNNLRSKRRKTGASTAQIVETASTSTVYQEIGKPSIYHCNYCCKDISGVVRMKCAVCPDFDLCVECFCVGAEVSPHKCNHPYRVMDNLSFPLISPDWNADEEMLLLEGIGTYGFGNWAEVGEHVGTKSKSECIDHYTTVYMNSPCFPLADMSHIMGKSREELLAMAKQCGIKRKDPPVLEELTLREESSIGVKIKSEEPTPKKEHVDSSSTSSVVGSHAGPSSGKACPGGKKKAASIAQLNAAVKLEESQADRSIGEKKPRGLAEEGPSLTELSGYNFKRQEFEVEYDNDAEQMLADMEFKETDTDYERQLKLQVLHIYGKRLDERKRRKNFILERNLLYPDPFEKNLAPDEKEIYKRYKVFMRFHSKEEHAALMKNVIEEHRIAKRIAELQEARTAGCRTAAEANQFIEEKKMKEGDHSCQRAKESTQVAGPSGKGLLRSGHQLKGEADVSSPREAAKYPTSSQQLVVPDVLYDWDITGFPGAELLSESEKQLCREMRILPAHYLKMMQIISTEVLKGSVRKKADAHGLFKVEPSKVDRVYDMLVKKGIAQV</sequence>
<dbReference type="Pfam" id="PF00249">
    <property type="entry name" value="Myb_DNA-binding"/>
    <property type="match status" value="1"/>
</dbReference>
<dbReference type="InterPro" id="IPR043145">
    <property type="entry name" value="Znf_ZZ_sf"/>
</dbReference>
<keyword evidence="6 8" id="KW-0804">Transcription</keyword>
<evidence type="ECO:0000256" key="10">
    <source>
        <dbReference type="SAM" id="MobiDB-lite"/>
    </source>
</evidence>
<feature type="compositionally biased region" description="Basic and acidic residues" evidence="10">
    <location>
        <begin position="262"/>
        <end position="278"/>
    </location>
</feature>
<proteinExistence type="predicted"/>
<dbReference type="GO" id="GO:0006357">
    <property type="term" value="P:regulation of transcription by RNA polymerase II"/>
    <property type="evidence" value="ECO:0007669"/>
    <property type="project" value="InterPro"/>
</dbReference>
<dbReference type="PROSITE" id="PS51293">
    <property type="entry name" value="SANT"/>
    <property type="match status" value="1"/>
</dbReference>
<dbReference type="PANTHER" id="PTHR12374:SF20">
    <property type="entry name" value="TRANSCRIPTIONAL ADAPTER 2-ALPHA"/>
    <property type="match status" value="1"/>
</dbReference>
<dbReference type="GO" id="GO:0005634">
    <property type="term" value="C:nucleus"/>
    <property type="evidence" value="ECO:0007669"/>
    <property type="project" value="UniProtKB-SubCell"/>
</dbReference>
<evidence type="ECO:0000256" key="7">
    <source>
        <dbReference type="ARBA" id="ARBA00023242"/>
    </source>
</evidence>
<dbReference type="FunFam" id="1.10.10.60:FF:000115">
    <property type="entry name" value="Transcriptional adapter 2"/>
    <property type="match status" value="1"/>
</dbReference>
<dbReference type="InterPro" id="IPR016827">
    <property type="entry name" value="Ada2/TADA2"/>
</dbReference>
<dbReference type="PIRSF" id="PIRSF025024">
    <property type="entry name" value="Transcriptional_adaptor_2"/>
    <property type="match status" value="1"/>
</dbReference>
<evidence type="ECO:0000259" key="13">
    <source>
        <dbReference type="PROSITE" id="PS50934"/>
    </source>
</evidence>
<dbReference type="CDD" id="cd02335">
    <property type="entry name" value="ZZ_ADA2"/>
    <property type="match status" value="1"/>
</dbReference>
<evidence type="ECO:0000256" key="2">
    <source>
        <dbReference type="ARBA" id="ARBA00022723"/>
    </source>
</evidence>
<evidence type="ECO:0000256" key="5">
    <source>
        <dbReference type="ARBA" id="ARBA00023015"/>
    </source>
</evidence>
<evidence type="ECO:0000259" key="14">
    <source>
        <dbReference type="PROSITE" id="PS51293"/>
    </source>
</evidence>
<feature type="domain" description="ZZ-type" evidence="12">
    <location>
        <begin position="48"/>
        <end position="104"/>
    </location>
</feature>
<evidence type="ECO:0000313" key="15">
    <source>
        <dbReference type="EMBL" id="CAL1411151.1"/>
    </source>
</evidence>
<feature type="compositionally biased region" description="Low complexity" evidence="10">
    <location>
        <begin position="222"/>
        <end position="243"/>
    </location>
</feature>
<dbReference type="InterPro" id="IPR009057">
    <property type="entry name" value="Homeodomain-like_sf"/>
</dbReference>
<evidence type="ECO:0000256" key="1">
    <source>
        <dbReference type="ARBA" id="ARBA00004123"/>
    </source>
</evidence>
<dbReference type="GO" id="GO:0008270">
    <property type="term" value="F:zinc ion binding"/>
    <property type="evidence" value="ECO:0007669"/>
    <property type="project" value="UniProtKB-KW"/>
</dbReference>
<evidence type="ECO:0000256" key="9">
    <source>
        <dbReference type="PROSITE-ProRule" id="PRU00228"/>
    </source>
</evidence>
<comment type="subcellular location">
    <subcellularLocation>
        <location evidence="1 8">Nucleus</location>
    </subcellularLocation>
</comment>
<organism evidence="15 16">
    <name type="scientific">Linum trigynum</name>
    <dbReference type="NCBI Taxonomy" id="586398"/>
    <lineage>
        <taxon>Eukaryota</taxon>
        <taxon>Viridiplantae</taxon>
        <taxon>Streptophyta</taxon>
        <taxon>Embryophyta</taxon>
        <taxon>Tracheophyta</taxon>
        <taxon>Spermatophyta</taxon>
        <taxon>Magnoliopsida</taxon>
        <taxon>eudicotyledons</taxon>
        <taxon>Gunneridae</taxon>
        <taxon>Pentapetalae</taxon>
        <taxon>rosids</taxon>
        <taxon>fabids</taxon>
        <taxon>Malpighiales</taxon>
        <taxon>Linaceae</taxon>
        <taxon>Linum</taxon>
    </lineage>
</organism>
<accession>A0AAV2GKZ7</accession>
<gene>
    <name evidence="15" type="ORF">LTRI10_LOCUS50525</name>
</gene>
<protein>
    <recommendedName>
        <fullName evidence="8">Transcriptional adapter</fullName>
    </recommendedName>
</protein>
<feature type="domain" description="SANT" evidence="14">
    <location>
        <begin position="106"/>
        <end position="158"/>
    </location>
</feature>
<dbReference type="FunFam" id="1.10.10.10:FF:000087">
    <property type="entry name" value="Transcriptional adapter 2"/>
    <property type="match status" value="1"/>
</dbReference>
<dbReference type="InterPro" id="IPR007526">
    <property type="entry name" value="SWIRM"/>
</dbReference>
<dbReference type="Pfam" id="PF22941">
    <property type="entry name" value="TADA2A-like_3rd"/>
    <property type="match status" value="1"/>
</dbReference>
<dbReference type="Gene3D" id="1.10.10.60">
    <property type="entry name" value="Homeodomain-like"/>
    <property type="match status" value="1"/>
</dbReference>
<keyword evidence="16" id="KW-1185">Reference proteome</keyword>
<evidence type="ECO:0000313" key="16">
    <source>
        <dbReference type="Proteomes" id="UP001497516"/>
    </source>
</evidence>
<dbReference type="SUPFAM" id="SSF46689">
    <property type="entry name" value="Homeodomain-like"/>
    <property type="match status" value="2"/>
</dbReference>
<reference evidence="15 16" key="1">
    <citation type="submission" date="2024-04" db="EMBL/GenBank/DDBJ databases">
        <authorList>
            <person name="Fracassetti M."/>
        </authorList>
    </citation>
    <scope>NUCLEOTIDE SEQUENCE [LARGE SCALE GENOMIC DNA]</scope>
</reference>
<dbReference type="GO" id="GO:0003713">
    <property type="term" value="F:transcription coactivator activity"/>
    <property type="evidence" value="ECO:0007669"/>
    <property type="project" value="InterPro"/>
</dbReference>
<feature type="compositionally biased region" description="Basic and acidic residues" evidence="10">
    <location>
        <begin position="204"/>
        <end position="221"/>
    </location>
</feature>
<dbReference type="GO" id="GO:0006338">
    <property type="term" value="P:chromatin remodeling"/>
    <property type="evidence" value="ECO:0007669"/>
    <property type="project" value="TreeGrafter"/>
</dbReference>
<dbReference type="InterPro" id="IPR000433">
    <property type="entry name" value="Znf_ZZ"/>
</dbReference>
<feature type="domain" description="SWIRM" evidence="13">
    <location>
        <begin position="481"/>
        <end position="567"/>
    </location>
</feature>
<dbReference type="PROSITE" id="PS50934">
    <property type="entry name" value="SWIRM"/>
    <property type="match status" value="1"/>
</dbReference>
<keyword evidence="3 9" id="KW-0863">Zinc-finger</keyword>
<dbReference type="Gene3D" id="3.30.60.90">
    <property type="match status" value="1"/>
</dbReference>
<keyword evidence="5 8" id="KW-0805">Transcription regulation</keyword>
<name>A0AAV2GKZ7_9ROSI</name>